<dbReference type="PANTHER" id="PTHR11280">
    <property type="entry name" value="GLUCOSAMINE-6-PHOSPHATE ISOMERASE"/>
    <property type="match status" value="1"/>
</dbReference>
<dbReference type="RefSeq" id="WP_160619168.1">
    <property type="nucleotide sequence ID" value="NZ_CP047652.1"/>
</dbReference>
<dbReference type="KEGG" id="bomb:GT348_07460"/>
<dbReference type="GO" id="GO:0005737">
    <property type="term" value="C:cytoplasm"/>
    <property type="evidence" value="ECO:0007669"/>
    <property type="project" value="TreeGrafter"/>
</dbReference>
<keyword evidence="2 4" id="KW-0378">Hydrolase</keyword>
<comment type="similarity">
    <text evidence="4">Belongs to the glucosamine/galactosamine-6-phosphate isomerase family. NagB subfamily.</text>
</comment>
<dbReference type="CDD" id="cd01399">
    <property type="entry name" value="GlcN6P_deaminase"/>
    <property type="match status" value="1"/>
</dbReference>
<protein>
    <recommendedName>
        <fullName evidence="4">Glucosamine-6-phosphate deaminase</fullName>
        <ecNumber evidence="4">3.5.99.6</ecNumber>
    </recommendedName>
    <alternativeName>
        <fullName evidence="4">GlcN6P deaminase</fullName>
        <shortName evidence="4">GNPDA</shortName>
    </alternativeName>
    <alternativeName>
        <fullName evidence="4">Glucosamine-6-phosphate isomerase</fullName>
    </alternativeName>
</protein>
<feature type="active site" description="Proton acceptor; for ring-opening step" evidence="4">
    <location>
        <position position="138"/>
    </location>
</feature>
<dbReference type="UniPathway" id="UPA00629">
    <property type="reaction ID" value="UER00684"/>
</dbReference>
<dbReference type="Proteomes" id="UP000463975">
    <property type="component" value="Chromosome"/>
</dbReference>
<comment type="function">
    <text evidence="4">Catalyzes the reversible isomerization-deamination of glucosamine 6-phosphate (GlcN6P) to form fructose 6-phosphate (Fru6P) and ammonium ion.</text>
</comment>
<dbReference type="InterPro" id="IPR037171">
    <property type="entry name" value="NagB/RpiA_transferase-like"/>
</dbReference>
<evidence type="ECO:0000256" key="4">
    <source>
        <dbReference type="HAMAP-Rule" id="MF_01241"/>
    </source>
</evidence>
<name>A0A6P1NBP3_9PROT</name>
<evidence type="ECO:0000313" key="6">
    <source>
        <dbReference type="EMBL" id="QHI96095.1"/>
    </source>
</evidence>
<comment type="catalytic activity">
    <reaction evidence="1 4">
        <text>alpha-D-glucosamine 6-phosphate + H2O = beta-D-fructose 6-phosphate + NH4(+)</text>
        <dbReference type="Rhea" id="RHEA:12172"/>
        <dbReference type="ChEBI" id="CHEBI:15377"/>
        <dbReference type="ChEBI" id="CHEBI:28938"/>
        <dbReference type="ChEBI" id="CHEBI:57634"/>
        <dbReference type="ChEBI" id="CHEBI:75989"/>
        <dbReference type="EC" id="3.5.99.6"/>
    </reaction>
</comment>
<sequence>MKVLIFPNATDAAHEAAKIIAKKVHEKPKSVLGLATGRTMEGVYRSLIQIAKQNNLDFSQVTSFNLDEYVGLSASDKQSYHYYMQDNLFRFVNINMNNTHVPNGVAADLEKECAAYEEAIKQAGGIDIQLLGIGDTGHIGFNEPPSAFDSRTRCITLASETRQQNAGMFEGNPQKVPSKALTMGVGTILEAKELLLIALGKDKAPIIARTLEGEIGPEVSATAVRLHKNVTIILDQDSASSLKQQ</sequence>
<evidence type="ECO:0000259" key="5">
    <source>
        <dbReference type="Pfam" id="PF01182"/>
    </source>
</evidence>
<feature type="domain" description="Glucosamine/galactosamine-6-phosphate isomerase" evidence="5">
    <location>
        <begin position="9"/>
        <end position="229"/>
    </location>
</feature>
<dbReference type="InterPro" id="IPR006148">
    <property type="entry name" value="Glc/Gal-6P_isomerase"/>
</dbReference>
<dbReference type="Gene3D" id="3.40.50.1360">
    <property type="match status" value="1"/>
</dbReference>
<dbReference type="HAMAP" id="MF_01241">
    <property type="entry name" value="GlcN6P_deamin"/>
    <property type="match status" value="1"/>
</dbReference>
<feature type="active site" description="Proton acceptor; for enolization step" evidence="4">
    <location>
        <position position="67"/>
    </location>
</feature>
<dbReference type="GO" id="GO:0019262">
    <property type="term" value="P:N-acetylneuraminate catabolic process"/>
    <property type="evidence" value="ECO:0007669"/>
    <property type="project" value="UniProtKB-UniRule"/>
</dbReference>
<dbReference type="Pfam" id="PF01182">
    <property type="entry name" value="Glucosamine_iso"/>
    <property type="match status" value="1"/>
</dbReference>
<keyword evidence="3 4" id="KW-0119">Carbohydrate metabolism</keyword>
<dbReference type="GO" id="GO:0006046">
    <property type="term" value="P:N-acetylglucosamine catabolic process"/>
    <property type="evidence" value="ECO:0007669"/>
    <property type="project" value="UniProtKB-UniRule"/>
</dbReference>
<gene>
    <name evidence="4 6" type="primary">nagB</name>
    <name evidence="6" type="ORF">GT348_07460</name>
</gene>
<dbReference type="GO" id="GO:0006043">
    <property type="term" value="P:glucosamine catabolic process"/>
    <property type="evidence" value="ECO:0007669"/>
    <property type="project" value="TreeGrafter"/>
</dbReference>
<evidence type="ECO:0000256" key="2">
    <source>
        <dbReference type="ARBA" id="ARBA00022801"/>
    </source>
</evidence>
<dbReference type="GO" id="GO:0004342">
    <property type="term" value="F:glucosamine-6-phosphate deaminase activity"/>
    <property type="evidence" value="ECO:0007669"/>
    <property type="project" value="UniProtKB-UniRule"/>
</dbReference>
<dbReference type="AlphaFoldDB" id="A0A6P1NBP3"/>
<keyword evidence="7" id="KW-1185">Reference proteome</keyword>
<dbReference type="PANTHER" id="PTHR11280:SF5">
    <property type="entry name" value="GLUCOSAMINE-6-PHOSPHATE ISOMERASE"/>
    <property type="match status" value="1"/>
</dbReference>
<evidence type="ECO:0000256" key="1">
    <source>
        <dbReference type="ARBA" id="ARBA00000644"/>
    </source>
</evidence>
<feature type="active site" description="For ring-opening step" evidence="4">
    <location>
        <position position="143"/>
    </location>
</feature>
<comment type="caution">
    <text evidence="4">Lacks conserved residue(s) required for the propagation of feature annotation.</text>
</comment>
<reference evidence="6 7" key="1">
    <citation type="submission" date="2020-01" db="EMBL/GenBank/DDBJ databases">
        <title>Genome sequencing of strain KACC 21507.</title>
        <authorList>
            <person name="Heo J."/>
            <person name="Kim S.-J."/>
            <person name="Kim J.-S."/>
            <person name="Hong S.-B."/>
            <person name="Kwon S.-W."/>
        </authorList>
    </citation>
    <scope>NUCLEOTIDE SEQUENCE [LARGE SCALE GENOMIC DNA]</scope>
    <source>
        <strain evidence="6 7">KACC 21507</strain>
    </source>
</reference>
<accession>A0A6P1NBP3</accession>
<dbReference type="SUPFAM" id="SSF100950">
    <property type="entry name" value="NagB/RpiA/CoA transferase-like"/>
    <property type="match status" value="1"/>
</dbReference>
<dbReference type="GO" id="GO:0005975">
    <property type="term" value="P:carbohydrate metabolic process"/>
    <property type="evidence" value="ECO:0007669"/>
    <property type="project" value="InterPro"/>
</dbReference>
<evidence type="ECO:0000313" key="7">
    <source>
        <dbReference type="Proteomes" id="UP000463975"/>
    </source>
</evidence>
<dbReference type="FunFam" id="3.40.50.1360:FF:000003">
    <property type="entry name" value="Glucosamine-6-phosphate deaminase"/>
    <property type="match status" value="1"/>
</dbReference>
<dbReference type="EMBL" id="CP047652">
    <property type="protein sequence ID" value="QHI96095.1"/>
    <property type="molecule type" value="Genomic_DNA"/>
</dbReference>
<evidence type="ECO:0000256" key="3">
    <source>
        <dbReference type="ARBA" id="ARBA00023277"/>
    </source>
</evidence>
<comment type="pathway">
    <text evidence="4">Amino-sugar metabolism; N-acetylneuraminate degradation; D-fructose 6-phosphate from N-acetylneuraminate: step 5/5.</text>
</comment>
<dbReference type="NCBIfam" id="TIGR00502">
    <property type="entry name" value="nagB"/>
    <property type="match status" value="1"/>
</dbReference>
<dbReference type="EC" id="3.5.99.6" evidence="4"/>
<dbReference type="GO" id="GO:0042802">
    <property type="term" value="F:identical protein binding"/>
    <property type="evidence" value="ECO:0007669"/>
    <property type="project" value="TreeGrafter"/>
</dbReference>
<organism evidence="6 7">
    <name type="scientific">Aristophania vespae</name>
    <dbReference type="NCBI Taxonomy" id="2697033"/>
    <lineage>
        <taxon>Bacteria</taxon>
        <taxon>Pseudomonadati</taxon>
        <taxon>Pseudomonadota</taxon>
        <taxon>Alphaproteobacteria</taxon>
        <taxon>Acetobacterales</taxon>
        <taxon>Acetobacteraceae</taxon>
        <taxon>Aristophania</taxon>
    </lineage>
</organism>
<proteinExistence type="inferred from homology"/>
<dbReference type="InterPro" id="IPR004547">
    <property type="entry name" value="Glucosamine6P_isomerase"/>
</dbReference>